<dbReference type="eggNOG" id="ENOG502TDB5">
    <property type="taxonomic scope" value="Eukaryota"/>
</dbReference>
<reference evidence="3" key="1">
    <citation type="journal article" date="2013" name="Genome Announc.">
        <title>Draft genome sequence of the grapevine dieback fungus Eutypa lata UCR-EL1.</title>
        <authorList>
            <person name="Blanco-Ulate B."/>
            <person name="Rolshausen P.E."/>
            <person name="Cantu D."/>
        </authorList>
    </citation>
    <scope>NUCLEOTIDE SEQUENCE [LARGE SCALE GENOMIC DNA]</scope>
    <source>
        <strain evidence="3">UCR-EL1</strain>
    </source>
</reference>
<gene>
    <name evidence="2" type="ORF">UCREL1_772</name>
</gene>
<feature type="signal peptide" evidence="1">
    <location>
        <begin position="1"/>
        <end position="20"/>
    </location>
</feature>
<dbReference type="KEGG" id="ela:UCREL1_772"/>
<evidence type="ECO:0000256" key="1">
    <source>
        <dbReference type="SAM" id="SignalP"/>
    </source>
</evidence>
<protein>
    <submittedName>
        <fullName evidence="2">Uncharacterized protein</fullName>
    </submittedName>
</protein>
<name>M7TQL1_EUTLA</name>
<feature type="chain" id="PRO_5004085900" evidence="1">
    <location>
        <begin position="21"/>
        <end position="160"/>
    </location>
</feature>
<keyword evidence="1" id="KW-0732">Signal</keyword>
<sequence length="160" mass="16549">MFFKSSVAVALAGLSAGVLAANNLNFIYSRSDFSTIGGSAGNEYGHSSGFVLTADDGTELFSTASPNGGTSCAHVTGGTDFGLTSTCWDGTYTFHCWSDFAGHPNTCNVHDPDNIQWDGEADDSTVFTGISISQDGWCGGPIYAGPGNCSPDDTYTVVSV</sequence>
<dbReference type="OrthoDB" id="4387630at2759"/>
<dbReference type="AlphaFoldDB" id="M7TQL1"/>
<organism evidence="2 3">
    <name type="scientific">Eutypa lata (strain UCR-EL1)</name>
    <name type="common">Grapevine dieback disease fungus</name>
    <name type="synonym">Eutypa armeniacae</name>
    <dbReference type="NCBI Taxonomy" id="1287681"/>
    <lineage>
        <taxon>Eukaryota</taxon>
        <taxon>Fungi</taxon>
        <taxon>Dikarya</taxon>
        <taxon>Ascomycota</taxon>
        <taxon>Pezizomycotina</taxon>
        <taxon>Sordariomycetes</taxon>
        <taxon>Xylariomycetidae</taxon>
        <taxon>Xylariales</taxon>
        <taxon>Diatrypaceae</taxon>
        <taxon>Eutypa</taxon>
    </lineage>
</organism>
<accession>M7TQL1</accession>
<keyword evidence="3" id="KW-1185">Reference proteome</keyword>
<dbReference type="Proteomes" id="UP000012174">
    <property type="component" value="Unassembled WGS sequence"/>
</dbReference>
<evidence type="ECO:0000313" key="3">
    <source>
        <dbReference type="Proteomes" id="UP000012174"/>
    </source>
</evidence>
<dbReference type="OMA" id="ANDEFTP"/>
<proteinExistence type="predicted"/>
<evidence type="ECO:0000313" key="2">
    <source>
        <dbReference type="EMBL" id="EMR72181.1"/>
    </source>
</evidence>
<dbReference type="HOGENOM" id="CLU_1796635_0_0_1"/>
<dbReference type="EMBL" id="KB705505">
    <property type="protein sequence ID" value="EMR72181.1"/>
    <property type="molecule type" value="Genomic_DNA"/>
</dbReference>